<evidence type="ECO:0000259" key="3">
    <source>
        <dbReference type="PROSITE" id="PS50157"/>
    </source>
</evidence>
<dbReference type="PROSITE" id="PS50157">
    <property type="entry name" value="ZINC_FINGER_C2H2_2"/>
    <property type="match status" value="2"/>
</dbReference>
<dbReference type="InterPro" id="IPR013087">
    <property type="entry name" value="Znf_C2H2_type"/>
</dbReference>
<dbReference type="InterPro" id="IPR036236">
    <property type="entry name" value="Znf_C2H2_sf"/>
</dbReference>
<name>A0A8S9A3U4_SORMA</name>
<gene>
    <name evidence="4" type="ORF">SMACR_00181</name>
</gene>
<evidence type="ECO:0000313" key="4">
    <source>
        <dbReference type="EMBL" id="KAA8636753.1"/>
    </source>
</evidence>
<reference evidence="4 5" key="1">
    <citation type="submission" date="2017-07" db="EMBL/GenBank/DDBJ databases">
        <title>Genome sequence of the Sordaria macrospora wild type strain R19027.</title>
        <authorList>
            <person name="Nowrousian M."/>
            <person name="Teichert I."/>
            <person name="Kueck U."/>
        </authorList>
    </citation>
    <scope>NUCLEOTIDE SEQUENCE [LARGE SCALE GENOMIC DNA]</scope>
    <source>
        <strain evidence="4 5">R19027</strain>
        <tissue evidence="4">Mycelium</tissue>
    </source>
</reference>
<dbReference type="SMART" id="SM00355">
    <property type="entry name" value="ZnF_C2H2"/>
    <property type="match status" value="3"/>
</dbReference>
<organism evidence="4 5">
    <name type="scientific">Sordaria macrospora</name>
    <dbReference type="NCBI Taxonomy" id="5147"/>
    <lineage>
        <taxon>Eukaryota</taxon>
        <taxon>Fungi</taxon>
        <taxon>Dikarya</taxon>
        <taxon>Ascomycota</taxon>
        <taxon>Pezizomycotina</taxon>
        <taxon>Sordariomycetes</taxon>
        <taxon>Sordariomycetidae</taxon>
        <taxon>Sordariales</taxon>
        <taxon>Sordariaceae</taxon>
        <taxon>Sordaria</taxon>
    </lineage>
</organism>
<dbReference type="PROSITE" id="PS00028">
    <property type="entry name" value="ZINC_FINGER_C2H2_1"/>
    <property type="match status" value="2"/>
</dbReference>
<keyword evidence="1" id="KW-0862">Zinc</keyword>
<accession>A0A8S9A3U4</accession>
<feature type="domain" description="C2H2-type" evidence="3">
    <location>
        <begin position="137"/>
        <end position="165"/>
    </location>
</feature>
<keyword evidence="1" id="KW-0863">Zinc-finger</keyword>
<evidence type="ECO:0000256" key="1">
    <source>
        <dbReference type="PROSITE-ProRule" id="PRU00042"/>
    </source>
</evidence>
<proteinExistence type="predicted"/>
<protein>
    <recommendedName>
        <fullName evidence="3">C2H2-type domain-containing protein</fullName>
    </recommendedName>
</protein>
<dbReference type="SUPFAM" id="SSF57667">
    <property type="entry name" value="beta-beta-alpha zinc fingers"/>
    <property type="match status" value="1"/>
</dbReference>
<dbReference type="AlphaFoldDB" id="A0A8S9A3U4"/>
<dbReference type="Gene3D" id="3.30.160.60">
    <property type="entry name" value="Classic Zinc Finger"/>
    <property type="match status" value="1"/>
</dbReference>
<keyword evidence="1" id="KW-0479">Metal-binding</keyword>
<dbReference type="VEuPathDB" id="FungiDB:SMAC_00181"/>
<evidence type="ECO:0000313" key="5">
    <source>
        <dbReference type="Proteomes" id="UP000433876"/>
    </source>
</evidence>
<dbReference type="Proteomes" id="UP000433876">
    <property type="component" value="Unassembled WGS sequence"/>
</dbReference>
<sequence length="592" mass="65394">MDSYPRASTNSQAAARLHIDALTKSGISRDELLSALLEGYNKGVPSTMMTHGTSSIFSTQEQHASTMNDMSRHNSVSTTSSGSSGRAASILSVATSTSSVSSHNMYDTTTTPSLKTALSVPGAKISNRGASKPQGPYWCTFCNVSFQRKFDWKRHEDEFHERHKRYPCPDCNSIFWGANTFNQHHKNAHGCTTCPHAEQVVRYTQRRTGWGCGFCGAFMGARDRYFDHVARHYEDGCNKSHYNHSLVIYALLHQPLVSQAWKELFAQLYGHIPRDQQPILGWDAQATGHAQGFLEGDAPGKLQDLLEFFRGGREEAKRLARLSHDQAIIRSRHGVAVTAIRVPVPKPSVESLRPRSKRSTASTESLGHKSTLQQQQQFNKYNNATSGKTAFPQLTSSPTSNLQHPPRHHQQPQQPQRHHQIQPQQDLPLQKQRSSSLPSTTTTTTLATQFPLPPTNKYSHLHSHSLKFSLPVETIYETPEAPSTSTSVGFFEKTLATTTNLTATSKQQHQRDLQGQQQQLQQQNNQFMLPPLTLSTDSLFGDLDLGGSNGFEDWSSITSTVVNGNMADGANGFSVPGVLTGSGSGAEGEVRW</sequence>
<feature type="compositionally biased region" description="Basic residues" evidence="2">
    <location>
        <begin position="405"/>
        <end position="420"/>
    </location>
</feature>
<dbReference type="GO" id="GO:0008270">
    <property type="term" value="F:zinc ion binding"/>
    <property type="evidence" value="ECO:0007669"/>
    <property type="project" value="UniProtKB-KW"/>
</dbReference>
<feature type="region of interest" description="Disordered" evidence="2">
    <location>
        <begin position="347"/>
        <end position="451"/>
    </location>
</feature>
<feature type="compositionally biased region" description="Polar residues" evidence="2">
    <location>
        <begin position="359"/>
        <end position="402"/>
    </location>
</feature>
<feature type="region of interest" description="Disordered" evidence="2">
    <location>
        <begin position="58"/>
        <end position="84"/>
    </location>
</feature>
<evidence type="ECO:0000256" key="2">
    <source>
        <dbReference type="SAM" id="MobiDB-lite"/>
    </source>
</evidence>
<dbReference type="EMBL" id="NMPR01000001">
    <property type="protein sequence ID" value="KAA8636753.1"/>
    <property type="molecule type" value="Genomic_DNA"/>
</dbReference>
<feature type="domain" description="C2H2-type" evidence="3">
    <location>
        <begin position="166"/>
        <end position="189"/>
    </location>
</feature>
<comment type="caution">
    <text evidence="4">The sequence shown here is derived from an EMBL/GenBank/DDBJ whole genome shotgun (WGS) entry which is preliminary data.</text>
</comment>
<dbReference type="OMA" id="CGAFMGA"/>
<feature type="compositionally biased region" description="Polar residues" evidence="2">
    <location>
        <begin position="58"/>
        <end position="69"/>
    </location>
</feature>
<feature type="compositionally biased region" description="Low complexity" evidence="2">
    <location>
        <begin position="73"/>
        <end position="84"/>
    </location>
</feature>
<feature type="compositionally biased region" description="Low complexity" evidence="2">
    <location>
        <begin position="434"/>
        <end position="450"/>
    </location>
</feature>